<proteinExistence type="predicted"/>
<dbReference type="SUPFAM" id="SSF49764">
    <property type="entry name" value="HSP20-like chaperones"/>
    <property type="match status" value="1"/>
</dbReference>
<keyword evidence="5" id="KW-1185">Reference proteome</keyword>
<keyword evidence="2" id="KW-0732">Signal</keyword>
<evidence type="ECO:0000256" key="2">
    <source>
        <dbReference type="SAM" id="SignalP"/>
    </source>
</evidence>
<feature type="compositionally biased region" description="Basic and acidic residues" evidence="1">
    <location>
        <begin position="60"/>
        <end position="69"/>
    </location>
</feature>
<feature type="region of interest" description="Disordered" evidence="1">
    <location>
        <begin position="49"/>
        <end position="69"/>
    </location>
</feature>
<dbReference type="Proteomes" id="UP001195914">
    <property type="component" value="Unassembled WGS sequence"/>
</dbReference>
<dbReference type="Pfam" id="PF04969">
    <property type="entry name" value="CS"/>
    <property type="match status" value="1"/>
</dbReference>
<reference evidence="4" key="1">
    <citation type="journal article" date="2014" name="Nucleic Acids Res.">
        <title>The evolutionary dynamics of variant antigen genes in Babesia reveal a history of genomic innovation underlying host-parasite interaction.</title>
        <authorList>
            <person name="Jackson A.P."/>
            <person name="Otto T.D."/>
            <person name="Darby A."/>
            <person name="Ramaprasad A."/>
            <person name="Xia D."/>
            <person name="Echaide I.E."/>
            <person name="Farber M."/>
            <person name="Gahlot S."/>
            <person name="Gamble J."/>
            <person name="Gupta D."/>
            <person name="Gupta Y."/>
            <person name="Jackson L."/>
            <person name="Malandrin L."/>
            <person name="Malas T.B."/>
            <person name="Moussa E."/>
            <person name="Nair M."/>
            <person name="Reid A.J."/>
            <person name="Sanders M."/>
            <person name="Sharma J."/>
            <person name="Tracey A."/>
            <person name="Quail M.A."/>
            <person name="Weir W."/>
            <person name="Wastling J.M."/>
            <person name="Hall N."/>
            <person name="Willadsen P."/>
            <person name="Lingelbach K."/>
            <person name="Shiels B."/>
            <person name="Tait A."/>
            <person name="Berriman M."/>
            <person name="Allred D.R."/>
            <person name="Pain A."/>
        </authorList>
    </citation>
    <scope>NUCLEOTIDE SEQUENCE</scope>
    <source>
        <strain evidence="4">1802A</strain>
    </source>
</reference>
<name>A0AAD9GFG6_BABDI</name>
<evidence type="ECO:0000259" key="3">
    <source>
        <dbReference type="PROSITE" id="PS51203"/>
    </source>
</evidence>
<accession>A0AAD9GFG6</accession>
<dbReference type="AlphaFoldDB" id="A0AAD9GFG6"/>
<feature type="chain" id="PRO_5042093377" description="CS domain-containing protein" evidence="2">
    <location>
        <begin position="17"/>
        <end position="693"/>
    </location>
</feature>
<feature type="domain" description="CS" evidence="3">
    <location>
        <begin position="567"/>
        <end position="690"/>
    </location>
</feature>
<comment type="caution">
    <text evidence="4">The sequence shown here is derived from an EMBL/GenBank/DDBJ whole genome shotgun (WGS) entry which is preliminary data.</text>
</comment>
<dbReference type="Gene3D" id="2.60.40.790">
    <property type="match status" value="1"/>
</dbReference>
<reference evidence="4" key="2">
    <citation type="submission" date="2021-05" db="EMBL/GenBank/DDBJ databases">
        <authorList>
            <person name="Pain A."/>
        </authorList>
    </citation>
    <scope>NUCLEOTIDE SEQUENCE</scope>
    <source>
        <strain evidence="4">1802A</strain>
    </source>
</reference>
<feature type="compositionally biased region" description="Polar residues" evidence="1">
    <location>
        <begin position="187"/>
        <end position="229"/>
    </location>
</feature>
<feature type="signal peptide" evidence="2">
    <location>
        <begin position="1"/>
        <end position="16"/>
    </location>
</feature>
<feature type="region of interest" description="Disordered" evidence="1">
    <location>
        <begin position="187"/>
        <end position="250"/>
    </location>
</feature>
<dbReference type="PROSITE" id="PS51203">
    <property type="entry name" value="CS"/>
    <property type="match status" value="1"/>
</dbReference>
<evidence type="ECO:0000256" key="1">
    <source>
        <dbReference type="SAM" id="MobiDB-lite"/>
    </source>
</evidence>
<evidence type="ECO:0000313" key="5">
    <source>
        <dbReference type="Proteomes" id="UP001195914"/>
    </source>
</evidence>
<protein>
    <recommendedName>
        <fullName evidence="3">CS domain-containing protein</fullName>
    </recommendedName>
</protein>
<dbReference type="EMBL" id="JAHBMH010000033">
    <property type="protein sequence ID" value="KAK1937466.1"/>
    <property type="molecule type" value="Genomic_DNA"/>
</dbReference>
<organism evidence="4 5">
    <name type="scientific">Babesia divergens</name>
    <dbReference type="NCBI Taxonomy" id="32595"/>
    <lineage>
        <taxon>Eukaryota</taxon>
        <taxon>Sar</taxon>
        <taxon>Alveolata</taxon>
        <taxon>Apicomplexa</taxon>
        <taxon>Aconoidasida</taxon>
        <taxon>Piroplasmida</taxon>
        <taxon>Babesiidae</taxon>
        <taxon>Babesia</taxon>
    </lineage>
</organism>
<dbReference type="InterPro" id="IPR007052">
    <property type="entry name" value="CS_dom"/>
</dbReference>
<dbReference type="InterPro" id="IPR008978">
    <property type="entry name" value="HSP20-like_chaperone"/>
</dbReference>
<evidence type="ECO:0000313" key="4">
    <source>
        <dbReference type="EMBL" id="KAK1937466.1"/>
    </source>
</evidence>
<sequence>MNATAALALINLVLLGYEWKRSPFLKIIGADGYQRRQIHLIGKLPRRHGRLLSAPSGPSKQEHQPSDREIAEQLEKEQAEKAAAYLSPMEAAKLQGIDQRALIETFGEAYTPENVKKREERSAKMMRNLPPDVPPTNTLPYFVNLQNPENPLGDIVDLQEETTDADTGTEGFAGGSEGQTSLDELHQENSMQDTGGKSVFSNESTVSGSDRPQSAQTAEETNAESTADSTKGGDDGRDVGTGNVQNGGAKSATFDKRAELALFQDPREELFFANEAGKFEGDPLDPYFEAAAQPASDDEEEVDPAEAERSRVAWYRDKPKNRLFPADMADGWSILPCGRIYKHLLRPSHLPPEEQRKPGPEAYVSFGFKFVDAFTGSVLLEHTDMEGDGIISQLKTLGAGLQKMLSSMVTGEQAEFICHAIELDIADLKVEGLENLGWIRAWINLITLHERGERWWHLSPLEAPRYPQPDPEHSKLTEMERLNLKTDQLRDQIETELANNPCSPLWDDVLQKLTAQQKASVVEHFDKKLEMQERRKCAEYSGSRGFGDAIKSTGQLDGYDVGRCSGGCGTFYAWHETPFIIYIAIPVAPGVRAEHVDFKLEPRHLTLRVANKIIIDDDMMGQVDTEISSSWAMSEKAMEYEALPAGHPELREPVLKVSREDEYHKLIKDPCIVIALKKQEKVMGDWGTPFANI</sequence>
<gene>
    <name evidence="4" type="ORF">X943_002049</name>
</gene>